<gene>
    <name evidence="1" type="ORF">S01H1_46015</name>
</gene>
<organism evidence="1">
    <name type="scientific">marine sediment metagenome</name>
    <dbReference type="NCBI Taxonomy" id="412755"/>
    <lineage>
        <taxon>unclassified sequences</taxon>
        <taxon>metagenomes</taxon>
        <taxon>ecological metagenomes</taxon>
    </lineage>
</organism>
<comment type="caution">
    <text evidence="1">The sequence shown here is derived from an EMBL/GenBank/DDBJ whole genome shotgun (WGS) entry which is preliminary data.</text>
</comment>
<sequence>YIIKQSDHMDYAIYHLDGPKQLIHLDDLLSIPSLTGIQWVPGAGALPSIDEKWMPVYNKIQAAGKLLIVDNPLETSSHHIARLYKKLDPTGIISIIAFVGQLDAEYYLPEFLGGKGGIGDYKAFKKEFRKKNRKQKEMQ</sequence>
<evidence type="ECO:0000313" key="1">
    <source>
        <dbReference type="EMBL" id="GAG04559.1"/>
    </source>
</evidence>
<reference evidence="1" key="1">
    <citation type="journal article" date="2014" name="Front. Microbiol.">
        <title>High frequency of phylogenetically diverse reductive dehalogenase-homologous genes in deep subseafloor sedimentary metagenomes.</title>
        <authorList>
            <person name="Kawai M."/>
            <person name="Futagami T."/>
            <person name="Toyoda A."/>
            <person name="Takaki Y."/>
            <person name="Nishi S."/>
            <person name="Hori S."/>
            <person name="Arai W."/>
            <person name="Tsubouchi T."/>
            <person name="Morono Y."/>
            <person name="Uchiyama I."/>
            <person name="Ito T."/>
            <person name="Fujiyama A."/>
            <person name="Inagaki F."/>
            <person name="Takami H."/>
        </authorList>
    </citation>
    <scope>NUCLEOTIDE SEQUENCE</scope>
    <source>
        <strain evidence="1">Expedition CK06-06</strain>
    </source>
</reference>
<proteinExistence type="predicted"/>
<dbReference type="EMBL" id="BARS01029442">
    <property type="protein sequence ID" value="GAG04559.1"/>
    <property type="molecule type" value="Genomic_DNA"/>
</dbReference>
<name>X0UFQ6_9ZZZZ</name>
<feature type="non-terminal residue" evidence="1">
    <location>
        <position position="1"/>
    </location>
</feature>
<protein>
    <submittedName>
        <fullName evidence="1">Uncharacterized protein</fullName>
    </submittedName>
</protein>
<dbReference type="AlphaFoldDB" id="X0UFQ6"/>
<accession>X0UFQ6</accession>